<dbReference type="InterPro" id="IPR050272">
    <property type="entry name" value="Isochorismatase-like_hydrls"/>
</dbReference>
<keyword evidence="2 4" id="KW-0378">Hydrolase</keyword>
<proteinExistence type="inferred from homology"/>
<organism evidence="4 5">
    <name type="scientific">Lacticaseibacillus rhamnosus LRHMDP3</name>
    <dbReference type="NCBI Taxonomy" id="1203259"/>
    <lineage>
        <taxon>Bacteria</taxon>
        <taxon>Bacillati</taxon>
        <taxon>Bacillota</taxon>
        <taxon>Bacilli</taxon>
        <taxon>Lactobacillales</taxon>
        <taxon>Lactobacillaceae</taxon>
        <taxon>Lacticaseibacillus</taxon>
    </lineage>
</organism>
<dbReference type="GO" id="GO:0008908">
    <property type="term" value="F:isochorismatase activity"/>
    <property type="evidence" value="ECO:0007669"/>
    <property type="project" value="UniProtKB-EC"/>
</dbReference>
<sequence length="221" mass="24793">MQNVSRGTLPSVHHPPSQNLMYKCAIFNYNQCQGFSETNLQFIGRFGSSLLKELRRMLRDTLIVIDVQNGLNTAANYDQLVTAINHRIDAYHAAGRPILFIQLTDDELPYGSAAWQLEARLHRLENDQVMLKYHSDSFYHTGLETTLHGLGASTIEIAGLQTEYCIDTAIRVSHDLGFKPTIIHGLNSTFNSPILSASQIIAHHESIWNGTFAEVLQTPED</sequence>
<dbReference type="InterPro" id="IPR000868">
    <property type="entry name" value="Isochorismatase-like_dom"/>
</dbReference>
<gene>
    <name evidence="4" type="ORF">LRHMDP3_1163</name>
</gene>
<dbReference type="Gene3D" id="3.40.50.850">
    <property type="entry name" value="Isochorismatase-like"/>
    <property type="match status" value="1"/>
</dbReference>
<accession>A0AB33XV76</accession>
<evidence type="ECO:0000259" key="3">
    <source>
        <dbReference type="Pfam" id="PF00857"/>
    </source>
</evidence>
<dbReference type="EMBL" id="AMQX01000005">
    <property type="protein sequence ID" value="EKS51438.1"/>
    <property type="molecule type" value="Genomic_DNA"/>
</dbReference>
<dbReference type="Proteomes" id="UP000009352">
    <property type="component" value="Unassembled WGS sequence"/>
</dbReference>
<protein>
    <submittedName>
        <fullName evidence="4">Isochorismatase</fullName>
        <ecNumber evidence="4">3.3.2.1</ecNumber>
    </submittedName>
</protein>
<comment type="caution">
    <text evidence="4">The sequence shown here is derived from an EMBL/GenBank/DDBJ whole genome shotgun (WGS) entry which is preliminary data.</text>
</comment>
<dbReference type="SUPFAM" id="SSF52499">
    <property type="entry name" value="Isochorismatase-like hydrolases"/>
    <property type="match status" value="1"/>
</dbReference>
<evidence type="ECO:0000256" key="2">
    <source>
        <dbReference type="ARBA" id="ARBA00022801"/>
    </source>
</evidence>
<evidence type="ECO:0000313" key="4">
    <source>
        <dbReference type="EMBL" id="EKS51438.1"/>
    </source>
</evidence>
<dbReference type="EC" id="3.3.2.1" evidence="4"/>
<reference evidence="4 5" key="1">
    <citation type="journal article" date="2013" name="Genome Announc.">
        <title>Draft Genome Sequence of Staphylococcus simulans UMC-CNS-990, Isolated from a Case of Chronic Bovine Mastitis.</title>
        <authorList>
            <person name="Calcutt M.J."/>
            <person name="Foecking M.F."/>
            <person name="Hsieh H.Y."/>
            <person name="Perry J."/>
            <person name="Stewart G.C."/>
            <person name="Middleton J.R."/>
        </authorList>
    </citation>
    <scope>NUCLEOTIDE SEQUENCE [LARGE SCALE GENOMIC DNA]</scope>
    <source>
        <strain evidence="4 5">LRHMDP3</strain>
    </source>
</reference>
<dbReference type="Pfam" id="PF00857">
    <property type="entry name" value="Isochorismatase"/>
    <property type="match status" value="1"/>
</dbReference>
<evidence type="ECO:0000313" key="5">
    <source>
        <dbReference type="Proteomes" id="UP000009352"/>
    </source>
</evidence>
<dbReference type="PANTHER" id="PTHR43540">
    <property type="entry name" value="PEROXYUREIDOACRYLATE/UREIDOACRYLATE AMIDOHYDROLASE-RELATED"/>
    <property type="match status" value="1"/>
</dbReference>
<name>A0AB33XV76_LACRH</name>
<dbReference type="AlphaFoldDB" id="A0AB33XV76"/>
<dbReference type="PANTHER" id="PTHR43540:SF14">
    <property type="entry name" value="ISOCHORISMATASE"/>
    <property type="match status" value="1"/>
</dbReference>
<dbReference type="InterPro" id="IPR036380">
    <property type="entry name" value="Isochorismatase-like_sf"/>
</dbReference>
<feature type="domain" description="Isochorismatase-like" evidence="3">
    <location>
        <begin position="62"/>
        <end position="184"/>
    </location>
</feature>
<evidence type="ECO:0000256" key="1">
    <source>
        <dbReference type="ARBA" id="ARBA00006336"/>
    </source>
</evidence>
<comment type="similarity">
    <text evidence="1">Belongs to the isochorismatase family.</text>
</comment>